<feature type="chain" id="PRO_5045799695" evidence="2">
    <location>
        <begin position="41"/>
        <end position="1668"/>
    </location>
</feature>
<feature type="signal peptide" evidence="2">
    <location>
        <begin position="1"/>
        <end position="40"/>
    </location>
</feature>
<keyword evidence="1 2" id="KW-0732">Signal</keyword>
<dbReference type="NCBIfam" id="TIGR04393">
    <property type="entry name" value="rpt_T5SS_PEPC"/>
    <property type="match status" value="1"/>
</dbReference>
<evidence type="ECO:0000313" key="3">
    <source>
        <dbReference type="EMBL" id="MCW1884088.1"/>
    </source>
</evidence>
<protein>
    <submittedName>
        <fullName evidence="3">Autotransporter-associated beta strand repeat-containing protein</fullName>
    </submittedName>
</protein>
<dbReference type="InterPro" id="IPR011050">
    <property type="entry name" value="Pectin_lyase_fold/virulence"/>
</dbReference>
<reference evidence="3 4" key="1">
    <citation type="submission" date="2022-10" db="EMBL/GenBank/DDBJ databases">
        <title>Luteolibacter flavescens strain MCCC 1K03193, whole genome shotgun sequencing project.</title>
        <authorList>
            <person name="Zhao G."/>
            <person name="Shen L."/>
        </authorList>
    </citation>
    <scope>NUCLEOTIDE SEQUENCE [LARGE SCALE GENOMIC DNA]</scope>
    <source>
        <strain evidence="3 4">MCCC 1K03193</strain>
    </source>
</reference>
<dbReference type="InterPro" id="IPR030895">
    <property type="entry name" value="T5SS_PEPC_rpt"/>
</dbReference>
<evidence type="ECO:0000313" key="4">
    <source>
        <dbReference type="Proteomes" id="UP001207930"/>
    </source>
</evidence>
<dbReference type="NCBIfam" id="TIGR02601">
    <property type="entry name" value="autotrns_rpt"/>
    <property type="match status" value="2"/>
</dbReference>
<accession>A0ABT3FKI5</accession>
<evidence type="ECO:0000256" key="2">
    <source>
        <dbReference type="SAM" id="SignalP"/>
    </source>
</evidence>
<proteinExistence type="predicted"/>
<dbReference type="RefSeq" id="WP_264500048.1">
    <property type="nucleotide sequence ID" value="NZ_JAPDDS010000002.1"/>
</dbReference>
<name>A0ABT3FKI5_9BACT</name>
<gene>
    <name evidence="3" type="ORF">OKA04_05060</name>
</gene>
<organism evidence="3 4">
    <name type="scientific">Luteolibacter flavescens</name>
    <dbReference type="NCBI Taxonomy" id="1859460"/>
    <lineage>
        <taxon>Bacteria</taxon>
        <taxon>Pseudomonadati</taxon>
        <taxon>Verrucomicrobiota</taxon>
        <taxon>Verrucomicrobiia</taxon>
        <taxon>Verrucomicrobiales</taxon>
        <taxon>Verrucomicrobiaceae</taxon>
        <taxon>Luteolibacter</taxon>
    </lineage>
</organism>
<evidence type="ECO:0000256" key="1">
    <source>
        <dbReference type="ARBA" id="ARBA00022729"/>
    </source>
</evidence>
<dbReference type="EMBL" id="JAPDDS010000002">
    <property type="protein sequence ID" value="MCW1884088.1"/>
    <property type="molecule type" value="Genomic_DNA"/>
</dbReference>
<dbReference type="Pfam" id="PF12951">
    <property type="entry name" value="PATR"/>
    <property type="match status" value="2"/>
</dbReference>
<keyword evidence="4" id="KW-1185">Reference proteome</keyword>
<dbReference type="Proteomes" id="UP001207930">
    <property type="component" value="Unassembled WGS sequence"/>
</dbReference>
<sequence length="1668" mass="164216">MNTRTLTTRACLSATASHNARWFAGLVAGAAALVAPVATAENWNGGVSSDWNDAANWTPNTVPNTVNAVINTVTPRYPILTNNPLHNVNDLLMGIGTGSVGRLDQSAGLLHSNAWIYLGSEGGSATLNLTGSSTLEAGGRLWVGGSQLAGGGIGVATVNTTGGITTVSDVGVGSSGGTGTLNLQAGTINSGGWTFIGKREAADNASGTVNISGGTWNHVGTRTFVGLGQSVGKLNISGGTYNNTAGGNDVFMAVGVNNNGASAPSEVNLTGGNLNVNRVLSVGGGSGEGGNTNAGFQGGGKGKLTVNSPSSVLGVAGELWVGQDNGANGEMTVDAGTVNAGSWVAVARRTGSTGKLTMNGGTLAKTGDGQFIVGDGGTGRLELPAGKTGAVTINNDMWVGQSGTGNGTVELHSGSISVGGWVPIGREGGVGVANMSGGTWNQNGTGQAFIVGSTGKGTMNMTGGTVNVGRLTWIAEGNGANESLLTLSGTAVFNTPIMSVGPEANGTLQLNTGGTLRTGRITGLRASDTGNGFNAGGGLGTINFNGGQIVATQNQDFFIADVDVINVAADGLHIDSNGFNLTVPASLPGPGGVFKSGAGTLTLAGTNTFTGIVSVTGGTLVLSTATTSPSAYTIGAAGALRADQASPTGRLAMPNLNLASGSQLIAGAAPATGNPASSVFQVAGNVALTGPTALGLVDTQPVAGLFPVLSYGTKSGTGSFVAGTVPSGVILDTTTPIVETGNVVSLNIVRAVAPRWVGGGNGGIWDTTTSNWTNSFNGATVPFANGDPATFDDIDSDPATYNVVLNTIVTPGGAGVIFDNDLAPFTLNTSNGNGKITGSAGLTKRGFEGLVIGNLANEFTGPVRIEEGSITVGQLANAADASPLGKGQLVLAGGALNYTGAAVTIDRGFQINAATNTATSELNIASNVTMSGAVTATNGKFRLSGAGVLTLSHAGPISLANGPQDSEPASFVINGGGLTLNGAGQVATVNGNTQIALTDGVTTNVSLTGNAILNVNRFQAGFGTGSTTNIVVQDSARINKSGMGWFSIANSNNAAATMTIRNSGSLVTAGGDFNVGDTASSNGTLNLQDNATVTAASPIYVGKNSATGRVNLSGASTMTVGNADIAGGDNSVGELNLAGTSTFTSTGRMLVGPGGTSNGSVTVDGSATVQVNSYVSVGFTGGGTATVKGDGTFNTNDDFSVNEASPIPALVTVQDTGALSVGGTLFIGRNADRIGVLDVKGTATLDQTGSAAQNFFVGLAGNGTLDISGNAVVTAASANGVVIGQDEVGVGTVNLNGGTLVTKRVFGNNGTSTFNFNGGLLRAGAGANADFIAGIDTAVVATGGAKIDSNGQTVAVSVPLVAGTPSGGLTKSGTGTLRLNGVNTYTGATTVSAGNLGGTGTIAGPITVQSGAGIAPGAATGTLTASGGVTLSAGSNFVVTLNDSQAENSSRLSVPGALNVAGVNLQVNLGGAAAQASYTIATAGSVTGTFASVPAGVTVTYNATSITITPPSATPFQSWIGAFNVGTLTQPGDDADGDGMTNLEEFALDGDPSKGAASGKVRSRIETVGGQQALVITLPVRAGATFDNTPGPGMDATVAADGVTYIIRGSNNLTAFDQGVSEVTPASAANMPPLSDGTKWTYRTFRLNGAIPARGTKGFLDIQIQPAP</sequence>
<dbReference type="SUPFAM" id="SSF51126">
    <property type="entry name" value="Pectin lyase-like"/>
    <property type="match status" value="2"/>
</dbReference>
<dbReference type="InterPro" id="IPR013425">
    <property type="entry name" value="Autotrns_rpt"/>
</dbReference>
<comment type="caution">
    <text evidence="3">The sequence shown here is derived from an EMBL/GenBank/DDBJ whole genome shotgun (WGS) entry which is preliminary data.</text>
</comment>